<accession>A0ABQ9HZ97</accession>
<feature type="compositionally biased region" description="Low complexity" evidence="1">
    <location>
        <begin position="15"/>
        <end position="25"/>
    </location>
</feature>
<evidence type="ECO:0000313" key="2">
    <source>
        <dbReference type="EMBL" id="KAJ8889088.1"/>
    </source>
</evidence>
<organism evidence="2 3">
    <name type="scientific">Dryococelus australis</name>
    <dbReference type="NCBI Taxonomy" id="614101"/>
    <lineage>
        <taxon>Eukaryota</taxon>
        <taxon>Metazoa</taxon>
        <taxon>Ecdysozoa</taxon>
        <taxon>Arthropoda</taxon>
        <taxon>Hexapoda</taxon>
        <taxon>Insecta</taxon>
        <taxon>Pterygota</taxon>
        <taxon>Neoptera</taxon>
        <taxon>Polyneoptera</taxon>
        <taxon>Phasmatodea</taxon>
        <taxon>Verophasmatodea</taxon>
        <taxon>Anareolatae</taxon>
        <taxon>Phasmatidae</taxon>
        <taxon>Eurycanthinae</taxon>
        <taxon>Dryococelus</taxon>
    </lineage>
</organism>
<dbReference type="Proteomes" id="UP001159363">
    <property type="component" value="Chromosome 3"/>
</dbReference>
<reference evidence="2 3" key="1">
    <citation type="submission" date="2023-02" db="EMBL/GenBank/DDBJ databases">
        <title>LHISI_Scaffold_Assembly.</title>
        <authorList>
            <person name="Stuart O.P."/>
            <person name="Cleave R."/>
            <person name="Magrath M.J.L."/>
            <person name="Mikheyev A.S."/>
        </authorList>
    </citation>
    <scope>NUCLEOTIDE SEQUENCE [LARGE SCALE GENOMIC DNA]</scope>
    <source>
        <strain evidence="2">Daus_M_001</strain>
        <tissue evidence="2">Leg muscle</tissue>
    </source>
</reference>
<evidence type="ECO:0000313" key="3">
    <source>
        <dbReference type="Proteomes" id="UP001159363"/>
    </source>
</evidence>
<sequence length="89" mass="9913">MDDDIVVCGEQTDAQVVSSRVQSSRSSDEENEPSESPVQSLPTSVEIMEYIHALRSFELNKFHCTYPKAIMQSPNPEGILIFDEPPTPS</sequence>
<comment type="caution">
    <text evidence="2">The sequence shown here is derived from an EMBL/GenBank/DDBJ whole genome shotgun (WGS) entry which is preliminary data.</text>
</comment>
<keyword evidence="3" id="KW-1185">Reference proteome</keyword>
<gene>
    <name evidence="2" type="ORF">PR048_008582</name>
</gene>
<protein>
    <submittedName>
        <fullName evidence="2">Uncharacterized protein</fullName>
    </submittedName>
</protein>
<evidence type="ECO:0000256" key="1">
    <source>
        <dbReference type="SAM" id="MobiDB-lite"/>
    </source>
</evidence>
<proteinExistence type="predicted"/>
<feature type="region of interest" description="Disordered" evidence="1">
    <location>
        <begin position="1"/>
        <end position="42"/>
    </location>
</feature>
<name>A0ABQ9HZ97_9NEOP</name>
<dbReference type="EMBL" id="JARBHB010000003">
    <property type="protein sequence ID" value="KAJ8889088.1"/>
    <property type="molecule type" value="Genomic_DNA"/>
</dbReference>